<feature type="compositionally biased region" description="Basic and acidic residues" evidence="1">
    <location>
        <begin position="1"/>
        <end position="11"/>
    </location>
</feature>
<feature type="compositionally biased region" description="Polar residues" evidence="1">
    <location>
        <begin position="37"/>
        <end position="50"/>
    </location>
</feature>
<dbReference type="AlphaFoldDB" id="A0A0D1YCL1"/>
<evidence type="ECO:0000313" key="3">
    <source>
        <dbReference type="Proteomes" id="UP000053599"/>
    </source>
</evidence>
<accession>A0A0D1YCL1</accession>
<gene>
    <name evidence="2" type="ORF">PV11_06199</name>
</gene>
<proteinExistence type="predicted"/>
<feature type="region of interest" description="Disordered" evidence="1">
    <location>
        <begin position="79"/>
        <end position="139"/>
    </location>
</feature>
<dbReference type="EMBL" id="KN846953">
    <property type="protein sequence ID" value="KIV78554.1"/>
    <property type="molecule type" value="Genomic_DNA"/>
</dbReference>
<feature type="region of interest" description="Disordered" evidence="1">
    <location>
        <begin position="1"/>
        <end position="21"/>
    </location>
</feature>
<feature type="region of interest" description="Disordered" evidence="1">
    <location>
        <begin position="34"/>
        <end position="57"/>
    </location>
</feature>
<evidence type="ECO:0000313" key="2">
    <source>
        <dbReference type="EMBL" id="KIV78554.1"/>
    </source>
</evidence>
<reference evidence="2 3" key="1">
    <citation type="submission" date="2015-01" db="EMBL/GenBank/DDBJ databases">
        <title>The Genome Sequence of Exophiala sideris CBS121828.</title>
        <authorList>
            <consortium name="The Broad Institute Genomics Platform"/>
            <person name="Cuomo C."/>
            <person name="de Hoog S."/>
            <person name="Gorbushina A."/>
            <person name="Stielow B."/>
            <person name="Teixiera M."/>
            <person name="Abouelleil A."/>
            <person name="Chapman S.B."/>
            <person name="Priest M."/>
            <person name="Young S.K."/>
            <person name="Wortman J."/>
            <person name="Nusbaum C."/>
            <person name="Birren B."/>
        </authorList>
    </citation>
    <scope>NUCLEOTIDE SEQUENCE [LARGE SCALE GENOMIC DNA]</scope>
    <source>
        <strain evidence="2 3">CBS 121828</strain>
    </source>
</reference>
<evidence type="ECO:0000256" key="1">
    <source>
        <dbReference type="SAM" id="MobiDB-lite"/>
    </source>
</evidence>
<dbReference type="Proteomes" id="UP000053599">
    <property type="component" value="Unassembled WGS sequence"/>
</dbReference>
<organism evidence="2 3">
    <name type="scientific">Exophiala sideris</name>
    <dbReference type="NCBI Taxonomy" id="1016849"/>
    <lineage>
        <taxon>Eukaryota</taxon>
        <taxon>Fungi</taxon>
        <taxon>Dikarya</taxon>
        <taxon>Ascomycota</taxon>
        <taxon>Pezizomycotina</taxon>
        <taxon>Eurotiomycetes</taxon>
        <taxon>Chaetothyriomycetidae</taxon>
        <taxon>Chaetothyriales</taxon>
        <taxon>Herpotrichiellaceae</taxon>
        <taxon>Exophiala</taxon>
    </lineage>
</organism>
<dbReference type="OrthoDB" id="2872121at2759"/>
<sequence>MRQHGDVRHDGVAFQSRSTPPTLLQLTTYRRLEKGHGSSSISTLQLSQPSHLKKPPQYSTAIYQNSKMSGLMDKIGQKADQTLNNKAQPGDGVERTADNDVNSGVNDVANDVGVPQQDDSMIDKAADAKTNSDIPFGNN</sequence>
<protein>
    <submittedName>
        <fullName evidence="2">Uncharacterized protein</fullName>
    </submittedName>
</protein>
<feature type="compositionally biased region" description="Polar residues" evidence="1">
    <location>
        <begin position="129"/>
        <end position="139"/>
    </location>
</feature>
<name>A0A0D1YCL1_9EURO</name>
<dbReference type="HOGENOM" id="CLU_1845125_0_0_1"/>